<accession>A0A067QPZ6</accession>
<organism evidence="1 2">
    <name type="scientific">Zootermopsis nevadensis</name>
    <name type="common">Dampwood termite</name>
    <dbReference type="NCBI Taxonomy" id="136037"/>
    <lineage>
        <taxon>Eukaryota</taxon>
        <taxon>Metazoa</taxon>
        <taxon>Ecdysozoa</taxon>
        <taxon>Arthropoda</taxon>
        <taxon>Hexapoda</taxon>
        <taxon>Insecta</taxon>
        <taxon>Pterygota</taxon>
        <taxon>Neoptera</taxon>
        <taxon>Polyneoptera</taxon>
        <taxon>Dictyoptera</taxon>
        <taxon>Blattodea</taxon>
        <taxon>Blattoidea</taxon>
        <taxon>Termitoidae</taxon>
        <taxon>Termopsidae</taxon>
        <taxon>Zootermopsis</taxon>
    </lineage>
</organism>
<dbReference type="AlphaFoldDB" id="A0A067QPZ6"/>
<dbReference type="eggNOG" id="KOG1072">
    <property type="taxonomic scope" value="Eukaryota"/>
</dbReference>
<protein>
    <submittedName>
        <fullName evidence="1">Uncharacterized protein</fullName>
    </submittedName>
</protein>
<evidence type="ECO:0000313" key="1">
    <source>
        <dbReference type="EMBL" id="KDR11518.1"/>
    </source>
</evidence>
<evidence type="ECO:0000313" key="2">
    <source>
        <dbReference type="Proteomes" id="UP000027135"/>
    </source>
</evidence>
<keyword evidence="2" id="KW-1185">Reference proteome</keyword>
<dbReference type="InParanoid" id="A0A067QPZ6"/>
<dbReference type="EMBL" id="KK869074">
    <property type="protein sequence ID" value="KDR11518.1"/>
    <property type="molecule type" value="Genomic_DNA"/>
</dbReference>
<name>A0A067QPZ6_ZOONE</name>
<dbReference type="STRING" id="136037.A0A067QPZ6"/>
<dbReference type="Proteomes" id="UP000027135">
    <property type="component" value="Unassembled WGS sequence"/>
</dbReference>
<gene>
    <name evidence="1" type="ORF">L798_14854</name>
</gene>
<reference evidence="1 2" key="1">
    <citation type="journal article" date="2014" name="Nat. Commun.">
        <title>Molecular traces of alternative social organization in a termite genome.</title>
        <authorList>
            <person name="Terrapon N."/>
            <person name="Li C."/>
            <person name="Robertson H.M."/>
            <person name="Ji L."/>
            <person name="Meng X."/>
            <person name="Booth W."/>
            <person name="Chen Z."/>
            <person name="Childers C.P."/>
            <person name="Glastad K.M."/>
            <person name="Gokhale K."/>
            <person name="Gowin J."/>
            <person name="Gronenberg W."/>
            <person name="Hermansen R.A."/>
            <person name="Hu H."/>
            <person name="Hunt B.G."/>
            <person name="Huylmans A.K."/>
            <person name="Khalil S.M."/>
            <person name="Mitchell R.D."/>
            <person name="Munoz-Torres M.C."/>
            <person name="Mustard J.A."/>
            <person name="Pan H."/>
            <person name="Reese J.T."/>
            <person name="Scharf M.E."/>
            <person name="Sun F."/>
            <person name="Vogel H."/>
            <person name="Xiao J."/>
            <person name="Yang W."/>
            <person name="Yang Z."/>
            <person name="Yang Z."/>
            <person name="Zhou J."/>
            <person name="Zhu J."/>
            <person name="Brent C.S."/>
            <person name="Elsik C.G."/>
            <person name="Goodisman M.A."/>
            <person name="Liberles D.A."/>
            <person name="Roe R.M."/>
            <person name="Vargo E.L."/>
            <person name="Vilcinskas A."/>
            <person name="Wang J."/>
            <person name="Bornberg-Bauer E."/>
            <person name="Korb J."/>
            <person name="Zhang G."/>
            <person name="Liebig J."/>
        </authorList>
    </citation>
    <scope>NUCLEOTIDE SEQUENCE [LARGE SCALE GENOMIC DNA]</scope>
    <source>
        <tissue evidence="1">Whole organism</tissue>
    </source>
</reference>
<sequence>MDFKYEHINTEVIDDMIFVISRYFSNCDACFKYKENRWCKMTNMDVSRSNMSTCVVKNLPNQSDYTFKHRDKLMEEKRKKMLDWENQ</sequence>
<proteinExistence type="predicted"/>